<proteinExistence type="predicted"/>
<comment type="caution">
    <text evidence="2">The sequence shown here is derived from an EMBL/GenBank/DDBJ whole genome shotgun (WGS) entry which is preliminary data.</text>
</comment>
<feature type="compositionally biased region" description="Basic and acidic residues" evidence="1">
    <location>
        <begin position="1"/>
        <end position="12"/>
    </location>
</feature>
<dbReference type="EMBL" id="BTRK01000004">
    <property type="protein sequence ID" value="GMR45972.1"/>
    <property type="molecule type" value="Genomic_DNA"/>
</dbReference>
<name>A0AAN5HYX9_9BILA</name>
<reference evidence="3" key="1">
    <citation type="submission" date="2022-10" db="EMBL/GenBank/DDBJ databases">
        <title>Genome assembly of Pristionchus species.</title>
        <authorList>
            <person name="Yoshida K."/>
            <person name="Sommer R.J."/>
        </authorList>
    </citation>
    <scope>NUCLEOTIDE SEQUENCE [LARGE SCALE GENOMIC DNA]</scope>
    <source>
        <strain evidence="3">RS5460</strain>
    </source>
</reference>
<evidence type="ECO:0000256" key="1">
    <source>
        <dbReference type="SAM" id="MobiDB-lite"/>
    </source>
</evidence>
<feature type="region of interest" description="Disordered" evidence="1">
    <location>
        <begin position="1"/>
        <end position="25"/>
    </location>
</feature>
<organism evidence="2 3">
    <name type="scientific">Pristionchus mayeri</name>
    <dbReference type="NCBI Taxonomy" id="1317129"/>
    <lineage>
        <taxon>Eukaryota</taxon>
        <taxon>Metazoa</taxon>
        <taxon>Ecdysozoa</taxon>
        <taxon>Nematoda</taxon>
        <taxon>Chromadorea</taxon>
        <taxon>Rhabditida</taxon>
        <taxon>Rhabditina</taxon>
        <taxon>Diplogasteromorpha</taxon>
        <taxon>Diplogasteroidea</taxon>
        <taxon>Neodiplogasteridae</taxon>
        <taxon>Pristionchus</taxon>
    </lineage>
</organism>
<evidence type="ECO:0000313" key="3">
    <source>
        <dbReference type="Proteomes" id="UP001328107"/>
    </source>
</evidence>
<sequence>KITHTLSDDVVERPSTSTLDERKNRRAVGRTTHVEDCRLLCKDKRRGVDSSILLSRRTSKRAPARNKI</sequence>
<dbReference type="Proteomes" id="UP001328107">
    <property type="component" value="Unassembled WGS sequence"/>
</dbReference>
<dbReference type="AlphaFoldDB" id="A0AAN5HYX9"/>
<protein>
    <submittedName>
        <fullName evidence="2">Uncharacterized protein</fullName>
    </submittedName>
</protein>
<feature type="non-terminal residue" evidence="2">
    <location>
        <position position="1"/>
    </location>
</feature>
<accession>A0AAN5HYX9</accession>
<keyword evidence="3" id="KW-1185">Reference proteome</keyword>
<gene>
    <name evidence="2" type="ORF">PMAYCL1PPCAC_16167</name>
</gene>
<evidence type="ECO:0000313" key="2">
    <source>
        <dbReference type="EMBL" id="GMR45972.1"/>
    </source>
</evidence>